<reference evidence="2" key="1">
    <citation type="journal article" date="2010" name="Nat. Biotechnol.">
        <title>Draft genome sequence of the oilseed species Ricinus communis.</title>
        <authorList>
            <person name="Chan A.P."/>
            <person name="Crabtree J."/>
            <person name="Zhao Q."/>
            <person name="Lorenzi H."/>
            <person name="Orvis J."/>
            <person name="Puiu D."/>
            <person name="Melake-Berhan A."/>
            <person name="Jones K.M."/>
            <person name="Redman J."/>
            <person name="Chen G."/>
            <person name="Cahoon E.B."/>
            <person name="Gedil M."/>
            <person name="Stanke M."/>
            <person name="Haas B.J."/>
            <person name="Wortman J.R."/>
            <person name="Fraser-Liggett C.M."/>
            <person name="Ravel J."/>
            <person name="Rabinowicz P.D."/>
        </authorList>
    </citation>
    <scope>NUCLEOTIDE SEQUENCE [LARGE SCALE GENOMIC DNA]</scope>
    <source>
        <strain evidence="2">cv. Hale</strain>
    </source>
</reference>
<dbReference type="Proteomes" id="UP000008311">
    <property type="component" value="Unassembled WGS sequence"/>
</dbReference>
<gene>
    <name evidence="1" type="ORF">RCOM_1764740</name>
</gene>
<proteinExistence type="predicted"/>
<dbReference type="AlphaFoldDB" id="B9RHP3"/>
<accession>B9RHP3</accession>
<name>B9RHP3_RICCO</name>
<dbReference type="EMBL" id="EQ973780">
    <property type="protein sequence ID" value="EEF49130.1"/>
    <property type="molecule type" value="Genomic_DNA"/>
</dbReference>
<protein>
    <submittedName>
        <fullName evidence="1">Uncharacterized protein</fullName>
    </submittedName>
</protein>
<sequence>MIDRPFPPYPSLDPRVGVGRSFDQIPLKTVRAGVPACGSRHSRWSSLAASIWGQSSTPHGKNRQ</sequence>
<keyword evidence="2" id="KW-1185">Reference proteome</keyword>
<evidence type="ECO:0000313" key="2">
    <source>
        <dbReference type="Proteomes" id="UP000008311"/>
    </source>
</evidence>
<evidence type="ECO:0000313" key="1">
    <source>
        <dbReference type="EMBL" id="EEF49130.1"/>
    </source>
</evidence>
<organism evidence="1 2">
    <name type="scientific">Ricinus communis</name>
    <name type="common">Castor bean</name>
    <dbReference type="NCBI Taxonomy" id="3988"/>
    <lineage>
        <taxon>Eukaryota</taxon>
        <taxon>Viridiplantae</taxon>
        <taxon>Streptophyta</taxon>
        <taxon>Embryophyta</taxon>
        <taxon>Tracheophyta</taxon>
        <taxon>Spermatophyta</taxon>
        <taxon>Magnoliopsida</taxon>
        <taxon>eudicotyledons</taxon>
        <taxon>Gunneridae</taxon>
        <taxon>Pentapetalae</taxon>
        <taxon>rosids</taxon>
        <taxon>fabids</taxon>
        <taxon>Malpighiales</taxon>
        <taxon>Euphorbiaceae</taxon>
        <taxon>Acalyphoideae</taxon>
        <taxon>Acalypheae</taxon>
        <taxon>Ricinus</taxon>
    </lineage>
</organism>
<dbReference type="InParanoid" id="B9RHP3"/>